<feature type="region of interest" description="Disordered" evidence="1">
    <location>
        <begin position="47"/>
        <end position="68"/>
    </location>
</feature>
<accession>A0A133V5B0</accession>
<gene>
    <name evidence="2" type="ORF">AKJ41_00880</name>
</gene>
<sequence length="68" mass="7512">RKETRGIDPVRLIGGPSANYHPGALTPNRCFFASKKKYPDAEIQVEGESIEKKGEEPVVEVIDEGDDK</sequence>
<protein>
    <submittedName>
        <fullName evidence="2">Uncharacterized protein</fullName>
    </submittedName>
</protein>
<dbReference type="Proteomes" id="UP000070344">
    <property type="component" value="Unassembled WGS sequence"/>
</dbReference>
<reference evidence="2 3" key="1">
    <citation type="journal article" date="2016" name="Sci. Rep.">
        <title>Metabolic traits of an uncultured archaeal lineage -MSBL1- from brine pools of the Red Sea.</title>
        <authorList>
            <person name="Mwirichia R."/>
            <person name="Alam I."/>
            <person name="Rashid M."/>
            <person name="Vinu M."/>
            <person name="Ba-Alawi W."/>
            <person name="Anthony Kamau A."/>
            <person name="Kamanda Ngugi D."/>
            <person name="Goker M."/>
            <person name="Klenk H.P."/>
            <person name="Bajic V."/>
            <person name="Stingl U."/>
        </authorList>
    </citation>
    <scope>NUCLEOTIDE SEQUENCE [LARGE SCALE GENOMIC DNA]</scope>
    <source>
        <strain evidence="2">SCGC-AAA259O05</strain>
    </source>
</reference>
<name>A0A133V5B0_9EURY</name>
<proteinExistence type="predicted"/>
<evidence type="ECO:0000313" key="2">
    <source>
        <dbReference type="EMBL" id="KXB01586.1"/>
    </source>
</evidence>
<feature type="compositionally biased region" description="Acidic residues" evidence="1">
    <location>
        <begin position="57"/>
        <end position="68"/>
    </location>
</feature>
<organism evidence="2 3">
    <name type="scientific">candidate division MSBL1 archaeon SCGC-AAA259O05</name>
    <dbReference type="NCBI Taxonomy" id="1698271"/>
    <lineage>
        <taxon>Archaea</taxon>
        <taxon>Methanobacteriati</taxon>
        <taxon>Methanobacteriota</taxon>
        <taxon>candidate division MSBL1</taxon>
    </lineage>
</organism>
<evidence type="ECO:0000256" key="1">
    <source>
        <dbReference type="SAM" id="MobiDB-lite"/>
    </source>
</evidence>
<keyword evidence="3" id="KW-1185">Reference proteome</keyword>
<dbReference type="EMBL" id="LHXV01000007">
    <property type="protein sequence ID" value="KXB01586.1"/>
    <property type="molecule type" value="Genomic_DNA"/>
</dbReference>
<dbReference type="AlphaFoldDB" id="A0A133V5B0"/>
<evidence type="ECO:0000313" key="3">
    <source>
        <dbReference type="Proteomes" id="UP000070344"/>
    </source>
</evidence>
<comment type="caution">
    <text evidence="2">The sequence shown here is derived from an EMBL/GenBank/DDBJ whole genome shotgun (WGS) entry which is preliminary data.</text>
</comment>
<feature type="non-terminal residue" evidence="2">
    <location>
        <position position="1"/>
    </location>
</feature>